<dbReference type="EMBL" id="VCGU01000007">
    <property type="protein sequence ID" value="TRY73199.1"/>
    <property type="molecule type" value="Genomic_DNA"/>
</dbReference>
<feature type="compositionally biased region" description="Pro residues" evidence="1">
    <location>
        <begin position="115"/>
        <end position="136"/>
    </location>
</feature>
<sequence length="159" mass="16805">MSTGRVSVERGVNVSQHGHDGDELVTKAEPSCFSSEDATLDSSPAMASLAESWAFLDQELDKFQKICAELERDITTVEKNEEANSPSSINDRGSQSSQPSIASSTADSLLKRKGPPPPTPPKPPSLGAKPKPPLAPKPKIVISSNSDAIPTSPTIQTNL</sequence>
<protein>
    <submittedName>
        <fullName evidence="2">Uncharacterized protein</fullName>
    </submittedName>
</protein>
<feature type="region of interest" description="Disordered" evidence="1">
    <location>
        <begin position="76"/>
        <end position="159"/>
    </location>
</feature>
<dbReference type="AlphaFoldDB" id="A0A553P686"/>
<accession>A0A553P686</accession>
<feature type="compositionally biased region" description="Polar residues" evidence="1">
    <location>
        <begin position="83"/>
        <end position="93"/>
    </location>
</feature>
<feature type="compositionally biased region" description="Basic and acidic residues" evidence="1">
    <location>
        <begin position="17"/>
        <end position="26"/>
    </location>
</feature>
<evidence type="ECO:0000256" key="1">
    <source>
        <dbReference type="SAM" id="MobiDB-lite"/>
    </source>
</evidence>
<dbReference type="Proteomes" id="UP000318571">
    <property type="component" value="Chromosome 3"/>
</dbReference>
<keyword evidence="3" id="KW-1185">Reference proteome</keyword>
<feature type="compositionally biased region" description="Polar residues" evidence="1">
    <location>
        <begin position="142"/>
        <end position="159"/>
    </location>
</feature>
<feature type="compositionally biased region" description="Polar residues" evidence="1">
    <location>
        <begin position="32"/>
        <end position="42"/>
    </location>
</feature>
<proteinExistence type="predicted"/>
<organism evidence="2 3">
    <name type="scientific">Tigriopus californicus</name>
    <name type="common">Marine copepod</name>
    <dbReference type="NCBI Taxonomy" id="6832"/>
    <lineage>
        <taxon>Eukaryota</taxon>
        <taxon>Metazoa</taxon>
        <taxon>Ecdysozoa</taxon>
        <taxon>Arthropoda</taxon>
        <taxon>Crustacea</taxon>
        <taxon>Multicrustacea</taxon>
        <taxon>Hexanauplia</taxon>
        <taxon>Copepoda</taxon>
        <taxon>Harpacticoida</taxon>
        <taxon>Harpacticidae</taxon>
        <taxon>Tigriopus</taxon>
    </lineage>
</organism>
<gene>
    <name evidence="2" type="ORF">TCAL_16881</name>
</gene>
<feature type="region of interest" description="Disordered" evidence="1">
    <location>
        <begin position="1"/>
        <end position="44"/>
    </location>
</feature>
<evidence type="ECO:0000313" key="2">
    <source>
        <dbReference type="EMBL" id="TRY73199.1"/>
    </source>
</evidence>
<feature type="compositionally biased region" description="Low complexity" evidence="1">
    <location>
        <begin position="94"/>
        <end position="108"/>
    </location>
</feature>
<evidence type="ECO:0000313" key="3">
    <source>
        <dbReference type="Proteomes" id="UP000318571"/>
    </source>
</evidence>
<comment type="caution">
    <text evidence="2">The sequence shown here is derived from an EMBL/GenBank/DDBJ whole genome shotgun (WGS) entry which is preliminary data.</text>
</comment>
<name>A0A553P686_TIGCA</name>
<reference evidence="2 3" key="1">
    <citation type="journal article" date="2018" name="Nat. Ecol. Evol.">
        <title>Genomic signatures of mitonuclear coevolution across populations of Tigriopus californicus.</title>
        <authorList>
            <person name="Barreto F.S."/>
            <person name="Watson E.T."/>
            <person name="Lima T.G."/>
            <person name="Willett C.S."/>
            <person name="Edmands S."/>
            <person name="Li W."/>
            <person name="Burton R.S."/>
        </authorList>
    </citation>
    <scope>NUCLEOTIDE SEQUENCE [LARGE SCALE GENOMIC DNA]</scope>
    <source>
        <strain evidence="2 3">San Diego</strain>
    </source>
</reference>